<name>A0ACC4BH59_POPAL</name>
<accession>A0ACC4BH59</accession>
<keyword evidence="2" id="KW-1185">Reference proteome</keyword>
<proteinExistence type="predicted"/>
<evidence type="ECO:0000313" key="2">
    <source>
        <dbReference type="Proteomes" id="UP000309997"/>
    </source>
</evidence>
<gene>
    <name evidence="1" type="ORF">D5086_019422</name>
</gene>
<dbReference type="Proteomes" id="UP000309997">
    <property type="component" value="Unassembled WGS sequence"/>
</dbReference>
<dbReference type="EMBL" id="RCHU02000010">
    <property type="protein sequence ID" value="KAL3577918.1"/>
    <property type="molecule type" value="Genomic_DNA"/>
</dbReference>
<reference evidence="1 2" key="1">
    <citation type="journal article" date="2024" name="Plant Biotechnol. J.">
        <title>Genome and CRISPR/Cas9 system of a widespread forest tree (Populus alba) in the world.</title>
        <authorList>
            <person name="Liu Y.J."/>
            <person name="Jiang P.F."/>
            <person name="Han X.M."/>
            <person name="Li X.Y."/>
            <person name="Wang H.M."/>
            <person name="Wang Y.J."/>
            <person name="Wang X.X."/>
            <person name="Zeng Q.Y."/>
        </authorList>
    </citation>
    <scope>NUCLEOTIDE SEQUENCE [LARGE SCALE GENOMIC DNA]</scope>
    <source>
        <strain evidence="2">cv. PAL-ZL1</strain>
    </source>
</reference>
<organism evidence="1 2">
    <name type="scientific">Populus alba</name>
    <name type="common">White poplar</name>
    <dbReference type="NCBI Taxonomy" id="43335"/>
    <lineage>
        <taxon>Eukaryota</taxon>
        <taxon>Viridiplantae</taxon>
        <taxon>Streptophyta</taxon>
        <taxon>Embryophyta</taxon>
        <taxon>Tracheophyta</taxon>
        <taxon>Spermatophyta</taxon>
        <taxon>Magnoliopsida</taxon>
        <taxon>eudicotyledons</taxon>
        <taxon>Gunneridae</taxon>
        <taxon>Pentapetalae</taxon>
        <taxon>rosids</taxon>
        <taxon>fabids</taxon>
        <taxon>Malpighiales</taxon>
        <taxon>Salicaceae</taxon>
        <taxon>Saliceae</taxon>
        <taxon>Populus</taxon>
    </lineage>
</organism>
<comment type="caution">
    <text evidence="1">The sequence shown here is derived from an EMBL/GenBank/DDBJ whole genome shotgun (WGS) entry which is preliminary data.</text>
</comment>
<sequence length="1024" mass="114662">MESDSDSDGSHISSTPPRNPMPPPPPPPRPTLLSSHKSKIRLKSSSSSSKSQRKPPSEPAEPPPQPSLDDTSLNLPPLSTLPFQIRCSSNLHRPTLIETLPAGYFSKSTFFSKIQRPSLNFEPSESFTCPPVSADRAPPENKPNNFIKKHPNLIGANAPLPPAKLRKCSEGNFVKLNLNHGRRKFVNRKGKKKSSYASSSRGFYRRSKRKSKGEGDVEMESVCDEEGLVTEIGQQKPKKGCELIDEAVLEVQNEASDENLARLLNVIYGYDSFREGQLEAIKMVLDGKSTMLVLPTGAGKSLCYQIPAMVFSGVTLVVSPLVALMIDQLKQLPPMIQGGLLCSSQTPQEVSETLRLLQEGGIKVLFVSPERFLNAEFLSILSPIPISLLVVDEAHCISEWSHNFRPSYMRLRASLLCTRLNIGCILAMTATATTTTLNAIMSALEIPSTNLIQNAKLRDNMQLSVSLSGNRTKDLLTLIKSPPFVELQSIIIYCKFQSETDIISRYLCDNSISAKSYHSSITSKDRSRIQELFCSNKIRVVVATVAFGMGLDKRDVGAVIHYSMPESLEEYVQEIGRAGRDGRLSHCHLFFDDTTYFKLRSLMHSEGVDEYAVNKFLCEIFSTDMKHPGKIHAMIKESSSRKFDMKEEVMLTLLTQLELGEVQYIHLLPQLNVTCTLNFYKTSPMLLSDKDNVVSAILKKSETKQGQYVFDIPTVANSIGVTTTELSNHLQNLKLKGEITYEVKDPAYCYSIVEVPSDFCSLSRHLTKWLLEVECFKVQKLDAMFNAAIFAVNDCEKKQGCHGTQHTPCLQRRILDYFKDDGRRDIPNKMGQSSPFLRADIKVFLQGNSQAKFTPRAIARIMHGIASPAYPSTTWSKTHFWGRYTQIDFQVVMEAAKVELMNFKSNCNDYGVTIAKGTSEISDKSSYTTHMIGDLFLFVLLALHTQILFNYRLEQEHVKGKGFYRNWLETRVPLGTAERDHGTGSSGLSMLEEANEERVNKTFPQVVSYKQEDGVRGYKLHTLN</sequence>
<evidence type="ECO:0000313" key="1">
    <source>
        <dbReference type="EMBL" id="KAL3577918.1"/>
    </source>
</evidence>
<protein>
    <submittedName>
        <fullName evidence="1">Uncharacterized protein</fullName>
    </submittedName>
</protein>